<organism evidence="1 2">
    <name type="scientific">Saponaria officinalis</name>
    <name type="common">Common soapwort</name>
    <name type="synonym">Lychnis saponaria</name>
    <dbReference type="NCBI Taxonomy" id="3572"/>
    <lineage>
        <taxon>Eukaryota</taxon>
        <taxon>Viridiplantae</taxon>
        <taxon>Streptophyta</taxon>
        <taxon>Embryophyta</taxon>
        <taxon>Tracheophyta</taxon>
        <taxon>Spermatophyta</taxon>
        <taxon>Magnoliopsida</taxon>
        <taxon>eudicotyledons</taxon>
        <taxon>Gunneridae</taxon>
        <taxon>Pentapetalae</taxon>
        <taxon>Caryophyllales</taxon>
        <taxon>Caryophyllaceae</taxon>
        <taxon>Caryophylleae</taxon>
        <taxon>Saponaria</taxon>
    </lineage>
</organism>
<dbReference type="PANTHER" id="PTHR11439:SF440">
    <property type="entry name" value="INTEGRASE CATALYTIC DOMAIN-CONTAINING PROTEIN"/>
    <property type="match status" value="1"/>
</dbReference>
<dbReference type="CDD" id="cd09272">
    <property type="entry name" value="RNase_HI_RT_Ty1"/>
    <property type="match status" value="1"/>
</dbReference>
<evidence type="ECO:0000313" key="2">
    <source>
        <dbReference type="Proteomes" id="UP001443914"/>
    </source>
</evidence>
<dbReference type="Proteomes" id="UP001443914">
    <property type="component" value="Unassembled WGS sequence"/>
</dbReference>
<name>A0AAW1KAK1_SAPOF</name>
<keyword evidence="2" id="KW-1185">Reference proteome</keyword>
<sequence>MKDLNEVDTILGIKIIKQNNGYVLSQSHYIKKLLEKFAHLGIKEANSPFDSSIKLSDQCDRVVAQLEYASAIGSLMYAMHCTRPDIAFAVGKLSRYTSRPGKEHWKAITRVLGYLKSTIDYGLVYSKYPSALDGYSDASWITSANDNKSITGWIFVLGGGAISWASKKQTIIAHSTMEAEFITLTAAGKEKNG</sequence>
<gene>
    <name evidence="1" type="ORF">RND81_06G234100</name>
</gene>
<dbReference type="PANTHER" id="PTHR11439">
    <property type="entry name" value="GAG-POL-RELATED RETROTRANSPOSON"/>
    <property type="match status" value="1"/>
</dbReference>
<proteinExistence type="predicted"/>
<dbReference type="EMBL" id="JBDFQZ010000006">
    <property type="protein sequence ID" value="KAK9716445.1"/>
    <property type="molecule type" value="Genomic_DNA"/>
</dbReference>
<accession>A0AAW1KAK1</accession>
<comment type="caution">
    <text evidence="1">The sequence shown here is derived from an EMBL/GenBank/DDBJ whole genome shotgun (WGS) entry which is preliminary data.</text>
</comment>
<protein>
    <recommendedName>
        <fullName evidence="3">Zinc finger, CCHC-type</fullName>
    </recommendedName>
</protein>
<dbReference type="AlphaFoldDB" id="A0AAW1KAK1"/>
<evidence type="ECO:0000313" key="1">
    <source>
        <dbReference type="EMBL" id="KAK9716445.1"/>
    </source>
</evidence>
<evidence type="ECO:0008006" key="3">
    <source>
        <dbReference type="Google" id="ProtNLM"/>
    </source>
</evidence>
<reference evidence="1" key="1">
    <citation type="submission" date="2024-03" db="EMBL/GenBank/DDBJ databases">
        <title>WGS assembly of Saponaria officinalis var. Norfolk2.</title>
        <authorList>
            <person name="Jenkins J."/>
            <person name="Shu S."/>
            <person name="Grimwood J."/>
            <person name="Barry K."/>
            <person name="Goodstein D."/>
            <person name="Schmutz J."/>
            <person name="Leebens-Mack J."/>
            <person name="Osbourn A."/>
        </authorList>
    </citation>
    <scope>NUCLEOTIDE SEQUENCE [LARGE SCALE GENOMIC DNA]</scope>
    <source>
        <strain evidence="1">JIC</strain>
    </source>
</reference>